<dbReference type="PROSITE" id="PS50975">
    <property type="entry name" value="ATP_GRASP"/>
    <property type="match status" value="1"/>
</dbReference>
<evidence type="ECO:0000256" key="3">
    <source>
        <dbReference type="ARBA" id="ARBA00022840"/>
    </source>
</evidence>
<feature type="domain" description="ATP-grasp" evidence="6">
    <location>
        <begin position="106"/>
        <end position="292"/>
    </location>
</feature>
<dbReference type="GO" id="GO:0005829">
    <property type="term" value="C:cytosol"/>
    <property type="evidence" value="ECO:0007669"/>
    <property type="project" value="TreeGrafter"/>
</dbReference>
<feature type="binding site" evidence="4">
    <location>
        <begin position="262"/>
        <end position="263"/>
    </location>
    <ligand>
        <name>ATP</name>
        <dbReference type="ChEBI" id="CHEBI:30616"/>
    </ligand>
</feature>
<dbReference type="GO" id="GO:0034028">
    <property type="term" value="F:5-(carboxyamino)imidazole ribonucleotide synthase activity"/>
    <property type="evidence" value="ECO:0007669"/>
    <property type="project" value="UniProtKB-UniRule"/>
</dbReference>
<comment type="pathway">
    <text evidence="4 5">Purine metabolism; IMP biosynthesis via de novo pathway; 5-amino-1-(5-phospho-D-ribosyl)imidazole-4-carboxylate from 5-amino-1-(5-phospho-D-ribosyl)imidazole (N5-CAIR route): step 1/2.</text>
</comment>
<evidence type="ECO:0000256" key="1">
    <source>
        <dbReference type="ARBA" id="ARBA00022741"/>
    </source>
</evidence>
<keyword evidence="8" id="KW-1185">Reference proteome</keyword>
<organism evidence="7 8">
    <name type="scientific">Paraferrimonas sedimenticola</name>
    <dbReference type="NCBI Taxonomy" id="375674"/>
    <lineage>
        <taxon>Bacteria</taxon>
        <taxon>Pseudomonadati</taxon>
        <taxon>Pseudomonadota</taxon>
        <taxon>Gammaproteobacteria</taxon>
        <taxon>Alteromonadales</taxon>
        <taxon>Ferrimonadaceae</taxon>
        <taxon>Paraferrimonas</taxon>
    </lineage>
</organism>
<dbReference type="SUPFAM" id="SSF52440">
    <property type="entry name" value="PreATP-grasp domain"/>
    <property type="match status" value="1"/>
</dbReference>
<dbReference type="HAMAP" id="MF_01928">
    <property type="entry name" value="PurK"/>
    <property type="match status" value="1"/>
</dbReference>
<name>A0AA37VWS5_9GAMM</name>
<dbReference type="InterPro" id="IPR003135">
    <property type="entry name" value="ATP-grasp_carboxylate-amine"/>
</dbReference>
<dbReference type="GO" id="GO:0046872">
    <property type="term" value="F:metal ion binding"/>
    <property type="evidence" value="ECO:0007669"/>
    <property type="project" value="InterPro"/>
</dbReference>
<dbReference type="SUPFAM" id="SSF51246">
    <property type="entry name" value="Rudiment single hybrid motif"/>
    <property type="match status" value="1"/>
</dbReference>
<feature type="binding site" evidence="4">
    <location>
        <begin position="178"/>
        <end position="181"/>
    </location>
    <ligand>
        <name>ATP</name>
        <dbReference type="ChEBI" id="CHEBI:30616"/>
    </ligand>
</feature>
<comment type="function">
    <text evidence="5">Catalyzes the ATP-dependent conversion of 5-aminoimidazole ribonucleotide (AIR) and HCO(3)- to N5-carboxyaminoimidazole ribonucleotide (N5-CAIR).</text>
</comment>
<evidence type="ECO:0000256" key="2">
    <source>
        <dbReference type="ARBA" id="ARBA00022755"/>
    </source>
</evidence>
<dbReference type="NCBIfam" id="NF004679">
    <property type="entry name" value="PRK06019.1-5"/>
    <property type="match status" value="1"/>
</dbReference>
<keyword evidence="4 5" id="KW-0436">Ligase</keyword>
<comment type="caution">
    <text evidence="7">The sequence shown here is derived from an EMBL/GenBank/DDBJ whole genome shotgun (WGS) entry which is preliminary data.</text>
</comment>
<dbReference type="GO" id="GO:0005524">
    <property type="term" value="F:ATP binding"/>
    <property type="evidence" value="ECO:0007669"/>
    <property type="project" value="UniProtKB-UniRule"/>
</dbReference>
<keyword evidence="1 4" id="KW-0547">Nucleotide-binding</keyword>
<dbReference type="NCBIfam" id="TIGR01161">
    <property type="entry name" value="purK"/>
    <property type="match status" value="1"/>
</dbReference>
<keyword evidence="3 4" id="KW-0067">ATP-binding</keyword>
<comment type="function">
    <text evidence="4">Catalyzes the ATP-dependent conversion of 5-aminoimidazole ribonucleotide (AIR) and HCO(3)(-) to N5-carboxyaminoimidazole ribonucleotide (N5-CAIR).</text>
</comment>
<evidence type="ECO:0000256" key="4">
    <source>
        <dbReference type="HAMAP-Rule" id="MF_01928"/>
    </source>
</evidence>
<dbReference type="PANTHER" id="PTHR11609:SF5">
    <property type="entry name" value="PHOSPHORIBOSYLAMINOIMIDAZOLE CARBOXYLASE"/>
    <property type="match status" value="1"/>
</dbReference>
<evidence type="ECO:0000256" key="5">
    <source>
        <dbReference type="RuleBase" id="RU361200"/>
    </source>
</evidence>
<dbReference type="InterPro" id="IPR011761">
    <property type="entry name" value="ATP-grasp"/>
</dbReference>
<dbReference type="Pfam" id="PF02222">
    <property type="entry name" value="ATP-grasp"/>
    <property type="match status" value="1"/>
</dbReference>
<comment type="similarity">
    <text evidence="4 5">Belongs to the PurK/PurT family.</text>
</comment>
<dbReference type="Proteomes" id="UP001161422">
    <property type="component" value="Unassembled WGS sequence"/>
</dbReference>
<dbReference type="GO" id="GO:0006189">
    <property type="term" value="P:'de novo' IMP biosynthetic process"/>
    <property type="evidence" value="ECO:0007669"/>
    <property type="project" value="UniProtKB-UniRule"/>
</dbReference>
<dbReference type="Gene3D" id="3.40.50.20">
    <property type="match status" value="1"/>
</dbReference>
<dbReference type="InterPro" id="IPR013815">
    <property type="entry name" value="ATP_grasp_subdomain_1"/>
</dbReference>
<dbReference type="InterPro" id="IPR016185">
    <property type="entry name" value="PreATP-grasp_dom_sf"/>
</dbReference>
<dbReference type="InterPro" id="IPR011054">
    <property type="entry name" value="Rudment_hybrid_motif"/>
</dbReference>
<dbReference type="Gene3D" id="3.30.1490.20">
    <property type="entry name" value="ATP-grasp fold, A domain"/>
    <property type="match status" value="1"/>
</dbReference>
<feature type="binding site" evidence="4">
    <location>
        <position position="186"/>
    </location>
    <ligand>
        <name>ATP</name>
        <dbReference type="ChEBI" id="CHEBI:30616"/>
    </ligand>
</feature>
<proteinExistence type="inferred from homology"/>
<dbReference type="SUPFAM" id="SSF56059">
    <property type="entry name" value="Glutathione synthetase ATP-binding domain-like"/>
    <property type="match status" value="1"/>
</dbReference>
<evidence type="ECO:0000259" key="6">
    <source>
        <dbReference type="PROSITE" id="PS50975"/>
    </source>
</evidence>
<dbReference type="RefSeq" id="WP_095505931.1">
    <property type="nucleotide sequence ID" value="NZ_BSNC01000001.1"/>
</dbReference>
<evidence type="ECO:0000313" key="7">
    <source>
        <dbReference type="EMBL" id="GLP95035.1"/>
    </source>
</evidence>
<dbReference type="Pfam" id="PF17769">
    <property type="entry name" value="PurK_C"/>
    <property type="match status" value="1"/>
</dbReference>
<keyword evidence="2 4" id="KW-0658">Purine biosynthesis</keyword>
<dbReference type="InterPro" id="IPR040686">
    <property type="entry name" value="PurK_C"/>
</dbReference>
<dbReference type="InterPro" id="IPR005875">
    <property type="entry name" value="PurK"/>
</dbReference>
<protein>
    <recommendedName>
        <fullName evidence="4 5">N5-carboxyaminoimidazole ribonucleotide synthase</fullName>
        <shortName evidence="4 5">N5-CAIR synthase</shortName>
        <ecNumber evidence="4 5">6.3.4.18</ecNumber>
    </recommendedName>
    <alternativeName>
        <fullName evidence="4 5">5-(carboxyamino)imidazole ribonucleotide synthetase</fullName>
    </alternativeName>
</protein>
<evidence type="ECO:0000313" key="8">
    <source>
        <dbReference type="Proteomes" id="UP001161422"/>
    </source>
</evidence>
<feature type="binding site" evidence="4">
    <location>
        <position position="142"/>
    </location>
    <ligand>
        <name>ATP</name>
        <dbReference type="ChEBI" id="CHEBI:30616"/>
    </ligand>
</feature>
<dbReference type="Gene3D" id="3.30.470.20">
    <property type="entry name" value="ATP-grasp fold, B domain"/>
    <property type="match status" value="1"/>
</dbReference>
<feature type="binding site" evidence="4">
    <location>
        <position position="102"/>
    </location>
    <ligand>
        <name>ATP</name>
        <dbReference type="ChEBI" id="CHEBI:30616"/>
    </ligand>
</feature>
<reference evidence="7" key="2">
    <citation type="submission" date="2023-01" db="EMBL/GenBank/DDBJ databases">
        <title>Draft genome sequence of Paraferrimonas sedimenticola strain NBRC 101628.</title>
        <authorList>
            <person name="Sun Q."/>
            <person name="Mori K."/>
        </authorList>
    </citation>
    <scope>NUCLEOTIDE SEQUENCE</scope>
    <source>
        <strain evidence="7">NBRC 101628</strain>
    </source>
</reference>
<sequence length="370" mass="40894">MMHIAIMGCGQLARMMALAGWRLGHRFTFIADPDESTQCIDGLGNVVRLQPGLKGGALFEALGEPQVITVEREHVDVSLLKSLQDYCQVSPSPKAIATCQDRGSEKRFLAKNKIPTSPFYLAYDAAEMSEAVQRLGYPCVIKTCQQGYDGKGQWVLKGDTDLGLFLQHQRFDQRYLVEAFIPFEQEVSIIAARTGIGQTAFYPLTENQHQQGILVASVAPALLPDALTEQAQTIANRILEELDYIGVLTIEFFVTSEGLMVNELAPRVHNSGHWTQSAGICSQFENHLRCIGLQALGNTEPASHAAMVNLLGRQASEQLLNVGNVELHQYNKTPKPNRKLGHINLWSVDRQQLLAQVADIRENVYGGIEP</sequence>
<feature type="binding site" evidence="4">
    <location>
        <position position="209"/>
    </location>
    <ligand>
        <name>ATP</name>
        <dbReference type="ChEBI" id="CHEBI:30616"/>
    </ligand>
</feature>
<comment type="subunit">
    <text evidence="4 5">Homodimer.</text>
</comment>
<dbReference type="EMBL" id="BSNC01000001">
    <property type="protein sequence ID" value="GLP95035.1"/>
    <property type="molecule type" value="Genomic_DNA"/>
</dbReference>
<reference evidence="7" key="1">
    <citation type="journal article" date="2014" name="Int. J. Syst. Evol. Microbiol.">
        <title>Complete genome sequence of Corynebacterium casei LMG S-19264T (=DSM 44701T), isolated from a smear-ripened cheese.</title>
        <authorList>
            <consortium name="US DOE Joint Genome Institute (JGI-PGF)"/>
            <person name="Walter F."/>
            <person name="Albersmeier A."/>
            <person name="Kalinowski J."/>
            <person name="Ruckert C."/>
        </authorList>
    </citation>
    <scope>NUCLEOTIDE SEQUENCE</scope>
    <source>
        <strain evidence="7">NBRC 101628</strain>
    </source>
</reference>
<comment type="catalytic activity">
    <reaction evidence="4 5">
        <text>5-amino-1-(5-phospho-beta-D-ribosyl)imidazole + hydrogencarbonate + ATP = 5-carboxyamino-1-(5-phospho-D-ribosyl)imidazole + ADP + phosphate + 2 H(+)</text>
        <dbReference type="Rhea" id="RHEA:19317"/>
        <dbReference type="ChEBI" id="CHEBI:15378"/>
        <dbReference type="ChEBI" id="CHEBI:17544"/>
        <dbReference type="ChEBI" id="CHEBI:30616"/>
        <dbReference type="ChEBI" id="CHEBI:43474"/>
        <dbReference type="ChEBI" id="CHEBI:58730"/>
        <dbReference type="ChEBI" id="CHEBI:137981"/>
        <dbReference type="ChEBI" id="CHEBI:456216"/>
        <dbReference type="EC" id="6.3.4.18"/>
    </reaction>
</comment>
<dbReference type="GO" id="GO:0004638">
    <property type="term" value="F:phosphoribosylaminoimidazole carboxylase activity"/>
    <property type="evidence" value="ECO:0007669"/>
    <property type="project" value="InterPro"/>
</dbReference>
<dbReference type="PANTHER" id="PTHR11609">
    <property type="entry name" value="PURINE BIOSYNTHESIS PROTEIN 6/7, PUR6/7"/>
    <property type="match status" value="1"/>
</dbReference>
<dbReference type="InterPro" id="IPR054350">
    <property type="entry name" value="PurT/PurK_preATP-grasp"/>
</dbReference>
<feature type="binding site" evidence="4">
    <location>
        <begin position="147"/>
        <end position="153"/>
    </location>
    <ligand>
        <name>ATP</name>
        <dbReference type="ChEBI" id="CHEBI:30616"/>
    </ligand>
</feature>
<accession>A0AA37VWS5</accession>
<gene>
    <name evidence="4 5 7" type="primary">purK</name>
    <name evidence="7" type="ORF">GCM10007895_03410</name>
</gene>
<dbReference type="EC" id="6.3.4.18" evidence="4 5"/>
<dbReference type="AlphaFoldDB" id="A0AA37VWS5"/>
<dbReference type="Pfam" id="PF22660">
    <property type="entry name" value="RS_preATP-grasp-like"/>
    <property type="match status" value="1"/>
</dbReference>